<dbReference type="EMBL" id="JBIMSO010000141">
    <property type="protein sequence ID" value="MFH5212032.1"/>
    <property type="molecule type" value="Genomic_DNA"/>
</dbReference>
<evidence type="ECO:0000313" key="3">
    <source>
        <dbReference type="EMBL" id="MFH5212032.1"/>
    </source>
</evidence>
<keyword evidence="1" id="KW-0812">Transmembrane</keyword>
<protein>
    <submittedName>
        <fullName evidence="3">CPBP family intramembrane glutamic endopeptidase</fullName>
        <ecNumber evidence="3">3.4.-.-</ecNumber>
    </submittedName>
</protein>
<feature type="domain" description="CAAX prenyl protease 2/Lysostaphin resistance protein A-like" evidence="2">
    <location>
        <begin position="124"/>
        <end position="222"/>
    </location>
</feature>
<sequence length="232" mass="24564">MSPPPRRWGLPAAALVLAVNAVGFVVAAMLIDEQTAVTFFVALTVPTTVAALLAVAITVFRGNGPVADFGLPTNLREAAAQLRVGLVWGAASVLGGLAIVVVLLAISGTTEESPLTEIGLPSGWKVAVALWVWLLAPLGEELMFRGMLWGALEKRSMSAGWTRVLGSPWVTLAITAALFAAWHGEWWRYIVLLWGGVAIGMARLRTGSVFASWTAHSMNNLLPAISVLFLPA</sequence>
<comment type="caution">
    <text evidence="3">The sequence shown here is derived from an EMBL/GenBank/DDBJ whole genome shotgun (WGS) entry which is preliminary data.</text>
</comment>
<feature type="transmembrane region" description="Helical" evidence="1">
    <location>
        <begin position="186"/>
        <end position="204"/>
    </location>
</feature>
<gene>
    <name evidence="3" type="ORF">ACHIPZ_28085</name>
</gene>
<reference evidence="3 4" key="1">
    <citation type="submission" date="2024-10" db="EMBL/GenBank/DDBJ databases">
        <authorList>
            <person name="Riesco R."/>
        </authorList>
    </citation>
    <scope>NUCLEOTIDE SEQUENCE [LARGE SCALE GENOMIC DNA]</scope>
    <source>
        <strain evidence="3 4">NCIMB 15449</strain>
    </source>
</reference>
<feature type="transmembrane region" description="Helical" evidence="1">
    <location>
        <begin position="37"/>
        <end position="61"/>
    </location>
</feature>
<name>A0ABW7JWY9_9NOCA</name>
<keyword evidence="1" id="KW-0472">Membrane</keyword>
<keyword evidence="3" id="KW-0378">Hydrolase</keyword>
<feature type="transmembrane region" description="Helical" evidence="1">
    <location>
        <begin position="118"/>
        <end position="139"/>
    </location>
</feature>
<dbReference type="InterPro" id="IPR003675">
    <property type="entry name" value="Rce1/LyrA-like_dom"/>
</dbReference>
<dbReference type="EC" id="3.4.-.-" evidence="3"/>
<feature type="transmembrane region" description="Helical" evidence="1">
    <location>
        <begin position="160"/>
        <end position="180"/>
    </location>
</feature>
<accession>A0ABW7JWY9</accession>
<organism evidence="3 4">
    <name type="scientific">Antrihabitans spumae</name>
    <dbReference type="NCBI Taxonomy" id="3373370"/>
    <lineage>
        <taxon>Bacteria</taxon>
        <taxon>Bacillati</taxon>
        <taxon>Actinomycetota</taxon>
        <taxon>Actinomycetes</taxon>
        <taxon>Mycobacteriales</taxon>
        <taxon>Nocardiaceae</taxon>
        <taxon>Antrihabitans</taxon>
    </lineage>
</organism>
<dbReference type="Pfam" id="PF02517">
    <property type="entry name" value="Rce1-like"/>
    <property type="match status" value="1"/>
</dbReference>
<keyword evidence="1" id="KW-1133">Transmembrane helix</keyword>
<feature type="transmembrane region" description="Helical" evidence="1">
    <location>
        <begin position="82"/>
        <end position="106"/>
    </location>
</feature>
<evidence type="ECO:0000313" key="4">
    <source>
        <dbReference type="Proteomes" id="UP001609175"/>
    </source>
</evidence>
<dbReference type="GO" id="GO:0016787">
    <property type="term" value="F:hydrolase activity"/>
    <property type="evidence" value="ECO:0007669"/>
    <property type="project" value="UniProtKB-KW"/>
</dbReference>
<dbReference type="Proteomes" id="UP001609175">
    <property type="component" value="Unassembled WGS sequence"/>
</dbReference>
<dbReference type="RefSeq" id="WP_395119014.1">
    <property type="nucleotide sequence ID" value="NZ_JBIMSO010000141.1"/>
</dbReference>
<proteinExistence type="predicted"/>
<evidence type="ECO:0000256" key="1">
    <source>
        <dbReference type="SAM" id="Phobius"/>
    </source>
</evidence>
<evidence type="ECO:0000259" key="2">
    <source>
        <dbReference type="Pfam" id="PF02517"/>
    </source>
</evidence>
<feature type="transmembrane region" description="Helical" evidence="1">
    <location>
        <begin position="12"/>
        <end position="31"/>
    </location>
</feature>